<evidence type="ECO:0000256" key="7">
    <source>
        <dbReference type="ARBA" id="ARBA00023027"/>
    </source>
</evidence>
<gene>
    <name evidence="12" type="primary">ND4L</name>
</gene>
<keyword evidence="7" id="KW-0520">NAD</keyword>
<dbReference type="EMBL" id="MK460228">
    <property type="protein sequence ID" value="QEX96211.1"/>
    <property type="molecule type" value="Genomic_DNA"/>
</dbReference>
<sequence>MLNLISNIMLLTVGLMFTIGLLKFATSWGHLLVTLIMLEFIALSLFLGLVIFTPMVFEDNFSVLFYLSIAVCEGALGLSILVLYARHKGSDQLNTKTFLKW</sequence>
<evidence type="ECO:0000256" key="2">
    <source>
        <dbReference type="ARBA" id="ARBA00010519"/>
    </source>
</evidence>
<accession>A0A5J6NJ85</accession>
<feature type="transmembrane region" description="Helical" evidence="11">
    <location>
        <begin position="31"/>
        <end position="57"/>
    </location>
</feature>
<evidence type="ECO:0000256" key="9">
    <source>
        <dbReference type="ARBA" id="ARBA00031586"/>
    </source>
</evidence>
<geneLocation type="mitochondrion" evidence="12"/>
<comment type="similarity">
    <text evidence="2">Belongs to the complex I subunit 4L family.</text>
</comment>
<reference evidence="12" key="1">
    <citation type="journal article" date="2019" name="Mitochondrial DNA Part B Resour">
        <title>Complete mitochondrial genome and the phylogenetic position of a wood-boring Isopod Sphaeroma terebrans (Crustacea, Isopod, Sphaeromatidae).</title>
        <authorList>
            <person name="Yang M."/>
            <person name="Gao T."/>
            <person name="Yan B."/>
            <person name="Chen X."/>
            <person name="Liu W."/>
        </authorList>
    </citation>
    <scope>NUCLEOTIDE SEQUENCE</scope>
</reference>
<evidence type="ECO:0000256" key="1">
    <source>
        <dbReference type="ARBA" id="ARBA00004141"/>
    </source>
</evidence>
<organism evidence="12">
    <name type="scientific">Sphaeroma terebrans</name>
    <name type="common">Mangrove-boring isopod</name>
    <dbReference type="NCBI Taxonomy" id="180402"/>
    <lineage>
        <taxon>Eukaryota</taxon>
        <taxon>Metazoa</taxon>
        <taxon>Ecdysozoa</taxon>
        <taxon>Arthropoda</taxon>
        <taxon>Crustacea</taxon>
        <taxon>Multicrustacea</taxon>
        <taxon>Malacostraca</taxon>
        <taxon>Eumalacostraca</taxon>
        <taxon>Peracarida</taxon>
        <taxon>Isopoda</taxon>
        <taxon>Sphaeromatidae</taxon>
        <taxon>Sphaeroma</taxon>
    </lineage>
</organism>
<keyword evidence="5" id="KW-1278">Translocase</keyword>
<dbReference type="Pfam" id="PF00420">
    <property type="entry name" value="Oxidored_q2"/>
    <property type="match status" value="1"/>
</dbReference>
<comment type="catalytic activity">
    <reaction evidence="10">
        <text>a ubiquinone + NADH + 5 H(+)(in) = a ubiquinol + NAD(+) + 4 H(+)(out)</text>
        <dbReference type="Rhea" id="RHEA:29091"/>
        <dbReference type="Rhea" id="RHEA-COMP:9565"/>
        <dbReference type="Rhea" id="RHEA-COMP:9566"/>
        <dbReference type="ChEBI" id="CHEBI:15378"/>
        <dbReference type="ChEBI" id="CHEBI:16389"/>
        <dbReference type="ChEBI" id="CHEBI:17976"/>
        <dbReference type="ChEBI" id="CHEBI:57540"/>
        <dbReference type="ChEBI" id="CHEBI:57945"/>
        <dbReference type="EC" id="7.1.1.2"/>
    </reaction>
</comment>
<comment type="subcellular location">
    <subcellularLocation>
        <location evidence="1">Membrane</location>
        <topology evidence="1">Multi-pass membrane protein</topology>
    </subcellularLocation>
</comment>
<evidence type="ECO:0000256" key="8">
    <source>
        <dbReference type="ARBA" id="ARBA00023136"/>
    </source>
</evidence>
<keyword evidence="4 11" id="KW-0812">Transmembrane</keyword>
<evidence type="ECO:0000256" key="10">
    <source>
        <dbReference type="ARBA" id="ARBA00049551"/>
    </source>
</evidence>
<feature type="transmembrane region" description="Helical" evidence="11">
    <location>
        <begin position="63"/>
        <end position="85"/>
    </location>
</feature>
<dbReference type="InterPro" id="IPR039428">
    <property type="entry name" value="NUOK/Mnh_C1-like"/>
</dbReference>
<proteinExistence type="inferred from homology"/>
<evidence type="ECO:0000256" key="3">
    <source>
        <dbReference type="ARBA" id="ARBA00016612"/>
    </source>
</evidence>
<feature type="transmembrane region" description="Helical" evidence="11">
    <location>
        <begin position="6"/>
        <end position="24"/>
    </location>
</feature>
<evidence type="ECO:0000256" key="6">
    <source>
        <dbReference type="ARBA" id="ARBA00022989"/>
    </source>
</evidence>
<evidence type="ECO:0000256" key="11">
    <source>
        <dbReference type="SAM" id="Phobius"/>
    </source>
</evidence>
<keyword evidence="12" id="KW-0496">Mitochondrion</keyword>
<keyword evidence="6 11" id="KW-1133">Transmembrane helix</keyword>
<protein>
    <recommendedName>
        <fullName evidence="3">NADH-ubiquinone oxidoreductase chain 4L</fullName>
    </recommendedName>
    <alternativeName>
        <fullName evidence="9">NADH dehydrogenase subunit 4L</fullName>
    </alternativeName>
</protein>
<dbReference type="Gene3D" id="1.10.287.3510">
    <property type="match status" value="1"/>
</dbReference>
<dbReference type="GO" id="GO:0008137">
    <property type="term" value="F:NADH dehydrogenase (ubiquinone) activity"/>
    <property type="evidence" value="ECO:0007669"/>
    <property type="project" value="UniProtKB-EC"/>
</dbReference>
<evidence type="ECO:0000256" key="4">
    <source>
        <dbReference type="ARBA" id="ARBA00022692"/>
    </source>
</evidence>
<dbReference type="GO" id="GO:0016020">
    <property type="term" value="C:membrane"/>
    <property type="evidence" value="ECO:0007669"/>
    <property type="project" value="UniProtKB-SubCell"/>
</dbReference>
<dbReference type="AlphaFoldDB" id="A0A5J6NJ85"/>
<evidence type="ECO:0000313" key="12">
    <source>
        <dbReference type="EMBL" id="QEX96211.1"/>
    </source>
</evidence>
<evidence type="ECO:0000256" key="5">
    <source>
        <dbReference type="ARBA" id="ARBA00022967"/>
    </source>
</evidence>
<keyword evidence="8 11" id="KW-0472">Membrane</keyword>
<name>A0A5J6NJ85_SPHTE</name>